<dbReference type="EMBL" id="BT061819">
    <property type="protein sequence ID" value="ACN26516.1"/>
    <property type="molecule type" value="mRNA"/>
</dbReference>
<proteinExistence type="evidence at transcript level"/>
<dbReference type="AlphaFoldDB" id="C0HHL3"/>
<evidence type="ECO:0000256" key="1">
    <source>
        <dbReference type="SAM" id="MobiDB-lite"/>
    </source>
</evidence>
<feature type="compositionally biased region" description="Low complexity" evidence="1">
    <location>
        <begin position="49"/>
        <end position="64"/>
    </location>
</feature>
<accession>C0HHL3</accession>
<sequence>MSPRCRFVALPSGFRSSRLSGAATCLRQAGSPWRGTRSTGSRRGQRCATWTPASSPTTPCPRSSQQAPAATGPDRRRQPPRRR</sequence>
<protein>
    <submittedName>
        <fullName evidence="2">Uncharacterized protein</fullName>
    </submittedName>
</protein>
<feature type="region of interest" description="Disordered" evidence="1">
    <location>
        <begin position="25"/>
        <end position="83"/>
    </location>
</feature>
<organism evidence="2">
    <name type="scientific">Zea mays</name>
    <name type="common">Maize</name>
    <dbReference type="NCBI Taxonomy" id="4577"/>
    <lineage>
        <taxon>Eukaryota</taxon>
        <taxon>Viridiplantae</taxon>
        <taxon>Streptophyta</taxon>
        <taxon>Embryophyta</taxon>
        <taxon>Tracheophyta</taxon>
        <taxon>Spermatophyta</taxon>
        <taxon>Magnoliopsida</taxon>
        <taxon>Liliopsida</taxon>
        <taxon>Poales</taxon>
        <taxon>Poaceae</taxon>
        <taxon>PACMAD clade</taxon>
        <taxon>Panicoideae</taxon>
        <taxon>Andropogonodae</taxon>
        <taxon>Andropogoneae</taxon>
        <taxon>Tripsacinae</taxon>
        <taxon>Zea</taxon>
    </lineage>
</organism>
<name>C0HHL3_MAIZE</name>
<evidence type="ECO:0000313" key="2">
    <source>
        <dbReference type="EMBL" id="ACN26516.1"/>
    </source>
</evidence>
<reference evidence="2" key="1">
    <citation type="journal article" date="2009" name="PLoS Genet.">
        <title>Sequencing, mapping, and analysis of 27,455 maize full-length cDNAs.</title>
        <authorList>
            <person name="Soderlund C."/>
            <person name="Descour A."/>
            <person name="Kudrna D."/>
            <person name="Bomhoff M."/>
            <person name="Boyd L."/>
            <person name="Currie J."/>
            <person name="Angelova A."/>
            <person name="Collura K."/>
            <person name="Wissotski M."/>
            <person name="Ashley E."/>
            <person name="Morrow D."/>
            <person name="Fernandes J."/>
            <person name="Walbot V."/>
            <person name="Yu Y."/>
        </authorList>
    </citation>
    <scope>NUCLEOTIDE SEQUENCE</scope>
    <source>
        <strain evidence="2">B73</strain>
    </source>
</reference>